<comment type="similarity">
    <text evidence="1">Belongs to the 'GDXG' lipolytic enzyme family.</text>
</comment>
<dbReference type="EMBL" id="OIVN01002493">
    <property type="protein sequence ID" value="SPD04113.1"/>
    <property type="molecule type" value="Genomic_DNA"/>
</dbReference>
<dbReference type="PANTHER" id="PTHR23024:SF609">
    <property type="entry name" value="CARBOXYLESTERASE 18-RELATED"/>
    <property type="match status" value="1"/>
</dbReference>
<dbReference type="InterPro" id="IPR013094">
    <property type="entry name" value="AB_hydrolase_3"/>
</dbReference>
<dbReference type="Gene3D" id="3.40.50.1820">
    <property type="entry name" value="alpha/beta hydrolase"/>
    <property type="match status" value="1"/>
</dbReference>
<name>A0A2N9GX74_FAGSY</name>
<feature type="domain" description="Alpha/beta hydrolase fold-3" evidence="3">
    <location>
        <begin position="109"/>
        <end position="279"/>
    </location>
</feature>
<feature type="compositionally biased region" description="Low complexity" evidence="2">
    <location>
        <begin position="46"/>
        <end position="73"/>
    </location>
</feature>
<gene>
    <name evidence="4" type="ORF">FSB_LOCUS31995</name>
</gene>
<dbReference type="Pfam" id="PF07859">
    <property type="entry name" value="Abhydrolase_3"/>
    <property type="match status" value="1"/>
</dbReference>
<dbReference type="PANTHER" id="PTHR23024">
    <property type="entry name" value="ARYLACETAMIDE DEACETYLASE"/>
    <property type="match status" value="1"/>
</dbReference>
<organism evidence="4">
    <name type="scientific">Fagus sylvatica</name>
    <name type="common">Beechnut</name>
    <dbReference type="NCBI Taxonomy" id="28930"/>
    <lineage>
        <taxon>Eukaryota</taxon>
        <taxon>Viridiplantae</taxon>
        <taxon>Streptophyta</taxon>
        <taxon>Embryophyta</taxon>
        <taxon>Tracheophyta</taxon>
        <taxon>Spermatophyta</taxon>
        <taxon>Magnoliopsida</taxon>
        <taxon>eudicotyledons</taxon>
        <taxon>Gunneridae</taxon>
        <taxon>Pentapetalae</taxon>
        <taxon>rosids</taxon>
        <taxon>fabids</taxon>
        <taxon>Fagales</taxon>
        <taxon>Fagaceae</taxon>
        <taxon>Fagus</taxon>
    </lineage>
</organism>
<accession>A0A2N9GX74</accession>
<dbReference type="GO" id="GO:0052689">
    <property type="term" value="F:carboxylic ester hydrolase activity"/>
    <property type="evidence" value="ECO:0007669"/>
    <property type="project" value="TreeGrafter"/>
</dbReference>
<sequence length="453" mass="50066">MSLTNSSDSVSPALPWKTRISLSVISTLTDAFRRSNGTTPHATFGSASTHQPPQQTPPSSLFSSSSTAVDSPSSPLPPSRTTPFAVALLVNSPPLLSPSITDSLQSIVIPCQYDDGFDVLKFLDRNKSLLPKIADLSKCFLGGDSAGGNLAHHVAIRAGRERLGVVKLIGLISIQPFFGGEERTESEIRLPAAPLVSMERTDWLWKAFLPDGSNRDHESANVSGPNAVDISGLDYPETVVVVGGFDPLQDWQRRYYEWLKKSGKEARLIEYPTMMHAFYMFPELPQSAQFMAQVKDFYPKSPYPPAADTAYPFTHDPNHPITAYCFTLYFLVFFSLKSRAKLKNSQFQTRFLTPALILSLTARRSLHASPHGAASTPHPHSRPHPHPHALNLLTSRPHALDLTASRPRPPQSSRVTSRPHESRHQPPQIFSTEWSESIQAKISPDLTSSCRIW</sequence>
<dbReference type="InterPro" id="IPR029058">
    <property type="entry name" value="AB_hydrolase_fold"/>
</dbReference>
<feature type="region of interest" description="Disordered" evidence="2">
    <location>
        <begin position="368"/>
        <end position="434"/>
    </location>
</feature>
<dbReference type="SUPFAM" id="SSF53474">
    <property type="entry name" value="alpha/beta-Hydrolases"/>
    <property type="match status" value="1"/>
</dbReference>
<dbReference type="InterPro" id="IPR050466">
    <property type="entry name" value="Carboxylest/Gibb_receptor"/>
</dbReference>
<evidence type="ECO:0000259" key="3">
    <source>
        <dbReference type="Pfam" id="PF07859"/>
    </source>
</evidence>
<reference evidence="4" key="1">
    <citation type="submission" date="2018-02" db="EMBL/GenBank/DDBJ databases">
        <authorList>
            <person name="Cohen D.B."/>
            <person name="Kent A.D."/>
        </authorList>
    </citation>
    <scope>NUCLEOTIDE SEQUENCE</scope>
</reference>
<dbReference type="GO" id="GO:0009860">
    <property type="term" value="P:pollen tube growth"/>
    <property type="evidence" value="ECO:0007669"/>
    <property type="project" value="TreeGrafter"/>
</dbReference>
<evidence type="ECO:0000256" key="2">
    <source>
        <dbReference type="SAM" id="MobiDB-lite"/>
    </source>
</evidence>
<feature type="region of interest" description="Disordered" evidence="2">
    <location>
        <begin position="36"/>
        <end position="78"/>
    </location>
</feature>
<dbReference type="AlphaFoldDB" id="A0A2N9GX74"/>
<evidence type="ECO:0000313" key="4">
    <source>
        <dbReference type="EMBL" id="SPD04113.1"/>
    </source>
</evidence>
<protein>
    <recommendedName>
        <fullName evidence="3">Alpha/beta hydrolase fold-3 domain-containing protein</fullName>
    </recommendedName>
</protein>
<evidence type="ECO:0000256" key="1">
    <source>
        <dbReference type="ARBA" id="ARBA00010515"/>
    </source>
</evidence>
<proteinExistence type="inferred from homology"/>